<proteinExistence type="predicted"/>
<dbReference type="STRING" id="1144672.F966_02363"/>
<organism evidence="1 2">
    <name type="scientific">Acinetobacter higginsii</name>
    <dbReference type="NCBI Taxonomy" id="70347"/>
    <lineage>
        <taxon>Bacteria</taxon>
        <taxon>Pseudomonadati</taxon>
        <taxon>Pseudomonadota</taxon>
        <taxon>Gammaproteobacteria</taxon>
        <taxon>Moraxellales</taxon>
        <taxon>Moraxellaceae</taxon>
        <taxon>Acinetobacter</taxon>
    </lineage>
</organism>
<accession>N8XQJ1</accession>
<dbReference type="EMBL" id="APPH01000009">
    <property type="protein sequence ID" value="ENV09703.1"/>
    <property type="molecule type" value="Genomic_DNA"/>
</dbReference>
<sequence length="202" mass="23455">MEVDEKGILHLIDKNICEYSELQYAILNGDDNILSEGYSIFSHRIGKYYENSRILANRLTCDNYISLLNDKSKDVRCSVLTLIRDSFTLYDSNVSLMECILNISVDGSDEERVIVNTILTKEVVNFYKKEVDRILVGFVENSGGKCFFDYYTFNYLYELLVRFERKDLIERLLMIGKDSNISSIKEACEEIIEDLIIKNICK</sequence>
<reference evidence="1 2" key="1">
    <citation type="submission" date="2013-02" db="EMBL/GenBank/DDBJ databases">
        <title>The Genome Sequence of Acinetobacter sp. CIP 56.2.</title>
        <authorList>
            <consortium name="The Broad Institute Genome Sequencing Platform"/>
            <consortium name="The Broad Institute Genome Sequencing Center for Infectious Disease"/>
            <person name="Cerqueira G."/>
            <person name="Feldgarden M."/>
            <person name="Courvalin P."/>
            <person name="Perichon B."/>
            <person name="Grillot-Courvalin C."/>
            <person name="Clermont D."/>
            <person name="Rocha E."/>
            <person name="Yoon E.-J."/>
            <person name="Nemec A."/>
            <person name="Walker B."/>
            <person name="Young S.K."/>
            <person name="Zeng Q."/>
            <person name="Gargeya S."/>
            <person name="Fitzgerald M."/>
            <person name="Haas B."/>
            <person name="Abouelleil A."/>
            <person name="Alvarado L."/>
            <person name="Arachchi H.M."/>
            <person name="Berlin A.M."/>
            <person name="Chapman S.B."/>
            <person name="Dewar J."/>
            <person name="Goldberg J."/>
            <person name="Griggs A."/>
            <person name="Gujja S."/>
            <person name="Hansen M."/>
            <person name="Howarth C."/>
            <person name="Imamovic A."/>
            <person name="Larimer J."/>
            <person name="McCowan C."/>
            <person name="Murphy C."/>
            <person name="Neiman D."/>
            <person name="Pearson M."/>
            <person name="Priest M."/>
            <person name="Roberts A."/>
            <person name="Saif S."/>
            <person name="Shea T."/>
            <person name="Sisk P."/>
            <person name="Sykes S."/>
            <person name="Wortman J."/>
            <person name="Nusbaum C."/>
            <person name="Birren B."/>
        </authorList>
    </citation>
    <scope>NUCLEOTIDE SEQUENCE [LARGE SCALE GENOMIC DNA]</scope>
    <source>
        <strain evidence="1 2">CIP 56.2</strain>
    </source>
</reference>
<dbReference type="PATRIC" id="fig|1144672.3.peg.2259"/>
<dbReference type="HOGENOM" id="CLU_1363769_0_0_6"/>
<gene>
    <name evidence="1" type="ORF">F966_02363</name>
</gene>
<dbReference type="eggNOG" id="ENOG5031IAZ">
    <property type="taxonomic scope" value="Bacteria"/>
</dbReference>
<dbReference type="RefSeq" id="WP_004805362.1">
    <property type="nucleotide sequence ID" value="NZ_KB849440.1"/>
</dbReference>
<comment type="caution">
    <text evidence="1">The sequence shown here is derived from an EMBL/GenBank/DDBJ whole genome shotgun (WGS) entry which is preliminary data.</text>
</comment>
<dbReference type="AlphaFoldDB" id="N8XQJ1"/>
<protein>
    <submittedName>
        <fullName evidence="1">Uncharacterized protein</fullName>
    </submittedName>
</protein>
<evidence type="ECO:0000313" key="2">
    <source>
        <dbReference type="Proteomes" id="UP000013209"/>
    </source>
</evidence>
<name>N8XQJ1_9GAMM</name>
<evidence type="ECO:0000313" key="1">
    <source>
        <dbReference type="EMBL" id="ENV09703.1"/>
    </source>
</evidence>
<dbReference type="Proteomes" id="UP000013209">
    <property type="component" value="Unassembled WGS sequence"/>
</dbReference>